<dbReference type="Proteomes" id="UP001320715">
    <property type="component" value="Unassembled WGS sequence"/>
</dbReference>
<dbReference type="CDD" id="cd07377">
    <property type="entry name" value="WHTH_GntR"/>
    <property type="match status" value="1"/>
</dbReference>
<feature type="domain" description="HTH gntR-type" evidence="6">
    <location>
        <begin position="20"/>
        <end position="88"/>
    </location>
</feature>
<dbReference type="Gene3D" id="1.10.10.10">
    <property type="entry name" value="Winged helix-like DNA-binding domain superfamily/Winged helix DNA-binding domain"/>
    <property type="match status" value="1"/>
</dbReference>
<evidence type="ECO:0000259" key="6">
    <source>
        <dbReference type="PROSITE" id="PS50949"/>
    </source>
</evidence>
<proteinExistence type="inferred from homology"/>
<dbReference type="InterPro" id="IPR004839">
    <property type="entry name" value="Aminotransferase_I/II_large"/>
</dbReference>
<evidence type="ECO:0000256" key="5">
    <source>
        <dbReference type="ARBA" id="ARBA00023163"/>
    </source>
</evidence>
<dbReference type="InterPro" id="IPR015421">
    <property type="entry name" value="PyrdxlP-dep_Trfase_major"/>
</dbReference>
<dbReference type="InterPro" id="IPR000524">
    <property type="entry name" value="Tscrpt_reg_HTH_GntR"/>
</dbReference>
<comment type="caution">
    <text evidence="7">The sequence shown here is derived from an EMBL/GenBank/DDBJ whole genome shotgun (WGS) entry which is preliminary data.</text>
</comment>
<evidence type="ECO:0000313" key="8">
    <source>
        <dbReference type="Proteomes" id="UP001320715"/>
    </source>
</evidence>
<name>A0ABT1CKA2_9HYPH</name>
<dbReference type="InterPro" id="IPR051446">
    <property type="entry name" value="HTH_trans_reg/aminotransferase"/>
</dbReference>
<comment type="similarity">
    <text evidence="1">In the C-terminal section; belongs to the class-I pyridoxal-phosphate-dependent aminotransferase family.</text>
</comment>
<keyword evidence="4" id="KW-0238">DNA-binding</keyword>
<keyword evidence="3" id="KW-0805">Transcription regulation</keyword>
<dbReference type="Gene3D" id="3.40.640.10">
    <property type="entry name" value="Type I PLP-dependent aspartate aminotransferase-like (Major domain)"/>
    <property type="match status" value="1"/>
</dbReference>
<dbReference type="RefSeq" id="WP_252914206.1">
    <property type="nucleotide sequence ID" value="NZ_JAAAML010000001.1"/>
</dbReference>
<accession>A0ABT1CKA2</accession>
<keyword evidence="7" id="KW-0032">Aminotransferase</keyword>
<organism evidence="7 8">
    <name type="scientific">Hoeflea alexandrii</name>
    <dbReference type="NCBI Taxonomy" id="288436"/>
    <lineage>
        <taxon>Bacteria</taxon>
        <taxon>Pseudomonadati</taxon>
        <taxon>Pseudomonadota</taxon>
        <taxon>Alphaproteobacteria</taxon>
        <taxon>Hyphomicrobiales</taxon>
        <taxon>Rhizobiaceae</taxon>
        <taxon>Hoeflea</taxon>
    </lineage>
</organism>
<dbReference type="SMART" id="SM00345">
    <property type="entry name" value="HTH_GNTR"/>
    <property type="match status" value="1"/>
</dbReference>
<dbReference type="PANTHER" id="PTHR46577">
    <property type="entry name" value="HTH-TYPE TRANSCRIPTIONAL REGULATORY PROTEIN GABR"/>
    <property type="match status" value="1"/>
</dbReference>
<evidence type="ECO:0000256" key="2">
    <source>
        <dbReference type="ARBA" id="ARBA00022898"/>
    </source>
</evidence>
<keyword evidence="7" id="KW-0808">Transferase</keyword>
<dbReference type="Pfam" id="PF00392">
    <property type="entry name" value="GntR"/>
    <property type="match status" value="1"/>
</dbReference>
<evidence type="ECO:0000256" key="4">
    <source>
        <dbReference type="ARBA" id="ARBA00023125"/>
    </source>
</evidence>
<dbReference type="PANTHER" id="PTHR46577:SF1">
    <property type="entry name" value="HTH-TYPE TRANSCRIPTIONAL REGULATORY PROTEIN GABR"/>
    <property type="match status" value="1"/>
</dbReference>
<dbReference type="PROSITE" id="PS50949">
    <property type="entry name" value="HTH_GNTR"/>
    <property type="match status" value="1"/>
</dbReference>
<keyword evidence="8" id="KW-1185">Reference proteome</keyword>
<sequence length="493" mass="53419">MKTKAGAILSSIRIDRSLDRKISVQLYMGLRDIILSGGLNGGERLPATRTLASELGVSRTTALDAVSRLISEGLLESRIGAGTFVSHTMTGRTPVKPKAAKIDAERAPRLSPSTMRARAMFAERRRLPHKSQAFVTALPALHAFPMAQWARLSARHLRSDRDAVMGYGNPYGLPRLRAAIATHLNASRGIQCDPEQVFVVGGAQQAFSLVGGMLLDRGEKVWFENPGAIGARNAFISCGAELVAVPVDDEGIVVADGLAKAPDFRLAFVTPSHQQPLSKVLSLSRRLALLDAADRADAFIVEDDYDGDFYFGDQPLPTLKSIDTNGRVIYVGTFSKTLFPSLRLGFLVAPASMVEAMSAIFSAALSGVPTWPQAIVADFIDEGHFATHIRTMRHHYRQRHELLHAHARQIEPHMLVQRASAGFHTVGYFTDPGRSEEDFVREANAAGLTLSGIGRYCLAPIDRKGVVIGYGAANEADIRQGMDVLARLFATAG</sequence>
<dbReference type="SUPFAM" id="SSF53383">
    <property type="entry name" value="PLP-dependent transferases"/>
    <property type="match status" value="1"/>
</dbReference>
<protein>
    <submittedName>
        <fullName evidence="7">Aminotransferase class I/II-fold pyridoxal phosphate-dependent enzyme</fullName>
    </submittedName>
</protein>
<dbReference type="Pfam" id="PF00155">
    <property type="entry name" value="Aminotran_1_2"/>
    <property type="match status" value="1"/>
</dbReference>
<dbReference type="InterPro" id="IPR015424">
    <property type="entry name" value="PyrdxlP-dep_Trfase"/>
</dbReference>
<gene>
    <name evidence="7" type="ORF">GTW23_00475</name>
</gene>
<dbReference type="CDD" id="cd00609">
    <property type="entry name" value="AAT_like"/>
    <property type="match status" value="1"/>
</dbReference>
<dbReference type="EMBL" id="JAAAML010000001">
    <property type="protein sequence ID" value="MCO6406631.1"/>
    <property type="molecule type" value="Genomic_DNA"/>
</dbReference>
<dbReference type="GO" id="GO:0008483">
    <property type="term" value="F:transaminase activity"/>
    <property type="evidence" value="ECO:0007669"/>
    <property type="project" value="UniProtKB-KW"/>
</dbReference>
<dbReference type="InterPro" id="IPR036388">
    <property type="entry name" value="WH-like_DNA-bd_sf"/>
</dbReference>
<reference evidence="7 8" key="1">
    <citation type="submission" date="2020-01" db="EMBL/GenBank/DDBJ databases">
        <title>Genomes of bacteria type strains.</title>
        <authorList>
            <person name="Chen J."/>
            <person name="Zhu S."/>
            <person name="Yang J."/>
        </authorList>
    </citation>
    <scope>NUCLEOTIDE SEQUENCE [LARGE SCALE GENOMIC DNA]</scope>
    <source>
        <strain evidence="7 8">DSM 16655</strain>
    </source>
</reference>
<keyword evidence="5" id="KW-0804">Transcription</keyword>
<dbReference type="PRINTS" id="PR00035">
    <property type="entry name" value="HTHGNTR"/>
</dbReference>
<dbReference type="SUPFAM" id="SSF46785">
    <property type="entry name" value="Winged helix' DNA-binding domain"/>
    <property type="match status" value="1"/>
</dbReference>
<evidence type="ECO:0000313" key="7">
    <source>
        <dbReference type="EMBL" id="MCO6406631.1"/>
    </source>
</evidence>
<evidence type="ECO:0000256" key="3">
    <source>
        <dbReference type="ARBA" id="ARBA00023015"/>
    </source>
</evidence>
<dbReference type="InterPro" id="IPR036390">
    <property type="entry name" value="WH_DNA-bd_sf"/>
</dbReference>
<keyword evidence="2" id="KW-0663">Pyridoxal phosphate</keyword>
<evidence type="ECO:0000256" key="1">
    <source>
        <dbReference type="ARBA" id="ARBA00005384"/>
    </source>
</evidence>